<dbReference type="STRING" id="187868.SAMN05192589_107142"/>
<dbReference type="RefSeq" id="WP_092744178.1">
    <property type="nucleotide sequence ID" value="NZ_FMZC01000007.1"/>
</dbReference>
<proteinExistence type="predicted"/>
<evidence type="ECO:0000313" key="2">
    <source>
        <dbReference type="Proteomes" id="UP000198781"/>
    </source>
</evidence>
<protein>
    <submittedName>
        <fullName evidence="1">Uncharacterized protein</fullName>
    </submittedName>
</protein>
<dbReference type="OrthoDB" id="8859084at2"/>
<dbReference type="Proteomes" id="UP000198781">
    <property type="component" value="Unassembled WGS sequence"/>
</dbReference>
<gene>
    <name evidence="1" type="ORF">SAMN05192589_107142</name>
</gene>
<organism evidence="1 2">
    <name type="scientific">Paracidovorax valerianellae</name>
    <dbReference type="NCBI Taxonomy" id="187868"/>
    <lineage>
        <taxon>Bacteria</taxon>
        <taxon>Pseudomonadati</taxon>
        <taxon>Pseudomonadota</taxon>
        <taxon>Betaproteobacteria</taxon>
        <taxon>Burkholderiales</taxon>
        <taxon>Comamonadaceae</taxon>
        <taxon>Paracidovorax</taxon>
    </lineage>
</organism>
<dbReference type="EMBL" id="FMZC01000007">
    <property type="protein sequence ID" value="SDD57221.1"/>
    <property type="molecule type" value="Genomic_DNA"/>
</dbReference>
<dbReference type="AlphaFoldDB" id="A0A1G6VUI1"/>
<accession>A0A1G6VUI1</accession>
<name>A0A1G6VUI1_9BURK</name>
<keyword evidence="2" id="KW-1185">Reference proteome</keyword>
<sequence>MPIEHFKNPKGELLSPITQAIVQHLQTNGPSDSMAINQALLRIDGYRDDSGPEALRSRLRKLCAQDHIHRVIQGDKLLYMAGADPQAAYLDGVHTNEAVIPAALTPPPRHNVMQGHYAPSWTVARAGALDYAKHPSLHMGQRREFRSEVV</sequence>
<evidence type="ECO:0000313" key="1">
    <source>
        <dbReference type="EMBL" id="SDD57221.1"/>
    </source>
</evidence>
<reference evidence="1 2" key="1">
    <citation type="submission" date="2016-10" db="EMBL/GenBank/DDBJ databases">
        <authorList>
            <person name="de Groot N.N."/>
        </authorList>
    </citation>
    <scope>NUCLEOTIDE SEQUENCE [LARGE SCALE GENOMIC DNA]</scope>
    <source>
        <strain evidence="1 2">DSM 16619</strain>
    </source>
</reference>